<keyword evidence="3" id="KW-0418">Kinase</keyword>
<evidence type="ECO:0000313" key="4">
    <source>
        <dbReference type="Proteomes" id="UP000533598"/>
    </source>
</evidence>
<keyword evidence="4" id="KW-1185">Reference proteome</keyword>
<keyword evidence="3" id="KW-0808">Transferase</keyword>
<sequence>MTRERASLSRELPQSVLRTGTDARLLAEVIARGRVTRAELATATGISKPTVSESVRRLVEAALLDATGPAETGRRGRVGTFYELGTAAGWVLAVVLDQSGVRARSADLAGVIRHEHTRPPGKPGDSAAVVSGLRAVVQHAQEAIGPERGPLRAVAVSVANPVAPGSREVVALPGSPFPEGLVSPAEVLAAVTGAPVLVDNDVNLAALAEHRSGGAAGADSFAYLHIGAGLGVGLYLGDRLVRGAHGLAGEIGYLPGAGADTLAGELSAAGFGRNDVDAVLNLLSANESTARSRAIGTLSAGIARAVASVTAVVDPGLVLLGGPVGTHPALLEPVRAAVAARSPAPVRLDHGVLGALAPAHGALHLALEHATAAAVRAAG</sequence>
<dbReference type="Gene3D" id="3.30.420.40">
    <property type="match status" value="2"/>
</dbReference>
<dbReference type="InterPro" id="IPR011991">
    <property type="entry name" value="ArsR-like_HTH"/>
</dbReference>
<dbReference type="AlphaFoldDB" id="A0A7W7CET0"/>
<organism evidence="3 4">
    <name type="scientific">Crossiella cryophila</name>
    <dbReference type="NCBI Taxonomy" id="43355"/>
    <lineage>
        <taxon>Bacteria</taxon>
        <taxon>Bacillati</taxon>
        <taxon>Actinomycetota</taxon>
        <taxon>Actinomycetes</taxon>
        <taxon>Pseudonocardiales</taxon>
        <taxon>Pseudonocardiaceae</taxon>
        <taxon>Crossiella</taxon>
    </lineage>
</organism>
<dbReference type="Proteomes" id="UP000533598">
    <property type="component" value="Unassembled WGS sequence"/>
</dbReference>
<dbReference type="EMBL" id="JACHMH010000001">
    <property type="protein sequence ID" value="MBB4679770.1"/>
    <property type="molecule type" value="Genomic_DNA"/>
</dbReference>
<dbReference type="InterPro" id="IPR036388">
    <property type="entry name" value="WH-like_DNA-bd_sf"/>
</dbReference>
<gene>
    <name evidence="3" type="ORF">HNR67_005888</name>
</gene>
<protein>
    <submittedName>
        <fullName evidence="3">Putative NBD/HSP70 family sugar kinase</fullName>
    </submittedName>
</protein>
<dbReference type="PANTHER" id="PTHR18964">
    <property type="entry name" value="ROK (REPRESSOR, ORF, KINASE) FAMILY"/>
    <property type="match status" value="1"/>
</dbReference>
<comment type="caution">
    <text evidence="3">The sequence shown here is derived from an EMBL/GenBank/DDBJ whole genome shotgun (WGS) entry which is preliminary data.</text>
</comment>
<dbReference type="GO" id="GO:0016301">
    <property type="term" value="F:kinase activity"/>
    <property type="evidence" value="ECO:0007669"/>
    <property type="project" value="UniProtKB-KW"/>
</dbReference>
<reference evidence="3 4" key="1">
    <citation type="submission" date="2020-08" db="EMBL/GenBank/DDBJ databases">
        <title>Sequencing the genomes of 1000 actinobacteria strains.</title>
        <authorList>
            <person name="Klenk H.-P."/>
        </authorList>
    </citation>
    <scope>NUCLEOTIDE SEQUENCE [LARGE SCALE GENOMIC DNA]</scope>
    <source>
        <strain evidence="3 4">DSM 44230</strain>
    </source>
</reference>
<evidence type="ECO:0000313" key="3">
    <source>
        <dbReference type="EMBL" id="MBB4679770.1"/>
    </source>
</evidence>
<dbReference type="InterPro" id="IPR000835">
    <property type="entry name" value="HTH_MarR-typ"/>
</dbReference>
<dbReference type="GO" id="GO:0003700">
    <property type="term" value="F:DNA-binding transcription factor activity"/>
    <property type="evidence" value="ECO:0007669"/>
    <property type="project" value="InterPro"/>
</dbReference>
<name>A0A7W7CET0_9PSEU</name>
<dbReference type="RefSeq" id="WP_185005479.1">
    <property type="nucleotide sequence ID" value="NZ_JACHMH010000001.1"/>
</dbReference>
<dbReference type="InterPro" id="IPR043129">
    <property type="entry name" value="ATPase_NBD"/>
</dbReference>
<dbReference type="Pfam" id="PF12802">
    <property type="entry name" value="MarR_2"/>
    <property type="match status" value="1"/>
</dbReference>
<evidence type="ECO:0000256" key="1">
    <source>
        <dbReference type="ARBA" id="ARBA00006479"/>
    </source>
</evidence>
<dbReference type="SUPFAM" id="SSF53067">
    <property type="entry name" value="Actin-like ATPase domain"/>
    <property type="match status" value="1"/>
</dbReference>
<proteinExistence type="inferred from homology"/>
<evidence type="ECO:0000259" key="2">
    <source>
        <dbReference type="Pfam" id="PF12802"/>
    </source>
</evidence>
<comment type="similarity">
    <text evidence="1">Belongs to the ROK (NagC/XylR) family.</text>
</comment>
<accession>A0A7W7CET0</accession>
<dbReference type="InterPro" id="IPR036390">
    <property type="entry name" value="WH_DNA-bd_sf"/>
</dbReference>
<dbReference type="Gene3D" id="1.10.10.10">
    <property type="entry name" value="Winged helix-like DNA-binding domain superfamily/Winged helix DNA-binding domain"/>
    <property type="match status" value="1"/>
</dbReference>
<dbReference type="SUPFAM" id="SSF46785">
    <property type="entry name" value="Winged helix' DNA-binding domain"/>
    <property type="match status" value="1"/>
</dbReference>
<dbReference type="PANTHER" id="PTHR18964:SF149">
    <property type="entry name" value="BIFUNCTIONAL UDP-N-ACETYLGLUCOSAMINE 2-EPIMERASE_N-ACETYLMANNOSAMINE KINASE"/>
    <property type="match status" value="1"/>
</dbReference>
<dbReference type="InterPro" id="IPR000600">
    <property type="entry name" value="ROK"/>
</dbReference>
<feature type="domain" description="HTH marR-type" evidence="2">
    <location>
        <begin position="19"/>
        <end position="75"/>
    </location>
</feature>
<dbReference type="Pfam" id="PF00480">
    <property type="entry name" value="ROK"/>
    <property type="match status" value="1"/>
</dbReference>
<dbReference type="CDD" id="cd00090">
    <property type="entry name" value="HTH_ARSR"/>
    <property type="match status" value="1"/>
</dbReference>